<dbReference type="RefSeq" id="WP_244457823.1">
    <property type="nucleotide sequence ID" value="NZ_AP025637.1"/>
</dbReference>
<organism evidence="1 2">
    <name type="scientific">Roseomonas fluvialis</name>
    <dbReference type="NCBI Taxonomy" id="1750527"/>
    <lineage>
        <taxon>Bacteria</taxon>
        <taxon>Pseudomonadati</taxon>
        <taxon>Pseudomonadota</taxon>
        <taxon>Alphaproteobacteria</taxon>
        <taxon>Acetobacterales</taxon>
        <taxon>Roseomonadaceae</taxon>
        <taxon>Roseomonas</taxon>
    </lineage>
</organism>
<dbReference type="Pfam" id="PF17645">
    <property type="entry name" value="Amdase"/>
    <property type="match status" value="1"/>
</dbReference>
<reference evidence="1 2" key="1">
    <citation type="journal article" date="2016" name="Microbes Environ.">
        <title>Phylogenetically diverse aerobic anoxygenic phototrophic bacteria isolated from epilithic biofilms in Tama river, Japan.</title>
        <authorList>
            <person name="Hirose S."/>
            <person name="Matsuura K."/>
            <person name="Haruta S."/>
        </authorList>
    </citation>
    <scope>NUCLEOTIDE SEQUENCE [LARGE SCALE GENOMIC DNA]</scope>
    <source>
        <strain evidence="1 2">S08</strain>
    </source>
</reference>
<evidence type="ECO:0000313" key="2">
    <source>
        <dbReference type="Proteomes" id="UP000831327"/>
    </source>
</evidence>
<evidence type="ECO:0000313" key="1">
    <source>
        <dbReference type="EMBL" id="BDG70494.1"/>
    </source>
</evidence>
<dbReference type="Gene3D" id="3.40.50.12500">
    <property type="match status" value="1"/>
</dbReference>
<dbReference type="Proteomes" id="UP000831327">
    <property type="component" value="Chromosome"/>
</dbReference>
<dbReference type="PANTHER" id="PTHR40267">
    <property type="entry name" value="BLR3294 PROTEIN"/>
    <property type="match status" value="1"/>
</dbReference>
<accession>A0ABM7XYB8</accession>
<dbReference type="PANTHER" id="PTHR40267:SF1">
    <property type="entry name" value="BLR3294 PROTEIN"/>
    <property type="match status" value="1"/>
</dbReference>
<proteinExistence type="predicted"/>
<protein>
    <submittedName>
        <fullName evidence="1">Asp/Glu/hydantoin racemase</fullName>
    </submittedName>
</protein>
<keyword evidence="2" id="KW-1185">Reference proteome</keyword>
<gene>
    <name evidence="1" type="ORF">Rmf_04230</name>
</gene>
<sequence length="236" mass="24293">MRRAIGTILPSSNRSVERATIAILRNFEDVDASFARITYFGAGTGQPKDGYDAAAYRNAAWQLSHAEVSVLCWNGSRGATFGLASDEALCAEMTGTTGLPATTASLATATLLARLGAKRLGFVVPGDHDYAADAARGLGCELAAVRGFGQTDNLDAARVAPGDIAALAREVATAKPDAILVWSTNLPGFEVAASLETELGVPVIDSASAGVWGSLALLGIDPAPARPFGRIFAISG</sequence>
<name>A0ABM7XYB8_9PROT</name>
<dbReference type="EMBL" id="AP025637">
    <property type="protein sequence ID" value="BDG70494.1"/>
    <property type="molecule type" value="Genomic_DNA"/>
</dbReference>
<dbReference type="InterPro" id="IPR026286">
    <property type="entry name" value="MaiA/AMDase"/>
</dbReference>
<dbReference type="InterPro" id="IPR053714">
    <property type="entry name" value="Iso_Racemase_Enz_sf"/>
</dbReference>